<feature type="transmembrane region" description="Helical" evidence="4">
    <location>
        <begin position="197"/>
        <end position="223"/>
    </location>
</feature>
<dbReference type="InterPro" id="IPR036055">
    <property type="entry name" value="LDL_receptor-like_sf"/>
</dbReference>
<dbReference type="Pfam" id="PF00057">
    <property type="entry name" value="Ldl_recept_a"/>
    <property type="match status" value="1"/>
</dbReference>
<name>A0A2T7NGW2_POMCA</name>
<evidence type="ECO:0000256" key="4">
    <source>
        <dbReference type="SAM" id="Phobius"/>
    </source>
</evidence>
<evidence type="ECO:0000313" key="6">
    <source>
        <dbReference type="Proteomes" id="UP000245119"/>
    </source>
</evidence>
<dbReference type="PANTHER" id="PTHR24652:SF69">
    <property type="entry name" value="CUB DOMAIN-CONTAINING PROTEIN"/>
    <property type="match status" value="1"/>
</dbReference>
<evidence type="ECO:0000256" key="1">
    <source>
        <dbReference type="ARBA" id="ARBA00023157"/>
    </source>
</evidence>
<dbReference type="CDD" id="cd00112">
    <property type="entry name" value="LDLa"/>
    <property type="match status" value="1"/>
</dbReference>
<dbReference type="InterPro" id="IPR002172">
    <property type="entry name" value="LDrepeatLR_classA_rpt"/>
</dbReference>
<protein>
    <recommendedName>
        <fullName evidence="7">CUB domain-containing protein</fullName>
    </recommendedName>
</protein>
<dbReference type="EMBL" id="PZQS01000012">
    <property type="protein sequence ID" value="PVD20414.1"/>
    <property type="molecule type" value="Genomic_DNA"/>
</dbReference>
<dbReference type="AlphaFoldDB" id="A0A2T7NGW2"/>
<keyword evidence="4" id="KW-0812">Transmembrane</keyword>
<organism evidence="5 6">
    <name type="scientific">Pomacea canaliculata</name>
    <name type="common">Golden apple snail</name>
    <dbReference type="NCBI Taxonomy" id="400727"/>
    <lineage>
        <taxon>Eukaryota</taxon>
        <taxon>Metazoa</taxon>
        <taxon>Spiralia</taxon>
        <taxon>Lophotrochozoa</taxon>
        <taxon>Mollusca</taxon>
        <taxon>Gastropoda</taxon>
        <taxon>Caenogastropoda</taxon>
        <taxon>Architaenioglossa</taxon>
        <taxon>Ampullarioidea</taxon>
        <taxon>Ampullariidae</taxon>
        <taxon>Pomacea</taxon>
    </lineage>
</organism>
<dbReference type="PANTHER" id="PTHR24652">
    <property type="entry name" value="LOW-DENSITY LIPOPROTEIN RECEPTOR CLASS A DOMAIN-CONTAINING PROTEIN 2"/>
    <property type="match status" value="1"/>
</dbReference>
<accession>A0A2T7NGW2</accession>
<evidence type="ECO:0008006" key="7">
    <source>
        <dbReference type="Google" id="ProtNLM"/>
    </source>
</evidence>
<feature type="disulfide bond" evidence="2">
    <location>
        <begin position="177"/>
        <end position="192"/>
    </location>
</feature>
<dbReference type="SUPFAM" id="SSF57424">
    <property type="entry name" value="LDL receptor-like module"/>
    <property type="match status" value="1"/>
</dbReference>
<comment type="caution">
    <text evidence="5">The sequence shown here is derived from an EMBL/GenBank/DDBJ whole genome shotgun (WGS) entry which is preliminary data.</text>
</comment>
<dbReference type="Gene3D" id="4.10.400.10">
    <property type="entry name" value="Low-density Lipoprotein Receptor"/>
    <property type="match status" value="1"/>
</dbReference>
<evidence type="ECO:0000256" key="2">
    <source>
        <dbReference type="PROSITE-ProRule" id="PRU00124"/>
    </source>
</evidence>
<keyword evidence="4" id="KW-1133">Transmembrane helix</keyword>
<keyword evidence="4" id="KW-0472">Membrane</keyword>
<gene>
    <name evidence="5" type="ORF">C0Q70_18569</name>
</gene>
<dbReference type="OrthoDB" id="19606at2759"/>
<evidence type="ECO:0000313" key="5">
    <source>
        <dbReference type="EMBL" id="PVD20414.1"/>
    </source>
</evidence>
<feature type="disulfide bond" evidence="2">
    <location>
        <begin position="165"/>
        <end position="183"/>
    </location>
</feature>
<dbReference type="Proteomes" id="UP000245119">
    <property type="component" value="Linkage Group LG12"/>
</dbReference>
<dbReference type="SMART" id="SM00192">
    <property type="entry name" value="LDLa"/>
    <property type="match status" value="1"/>
</dbReference>
<sequence>MIGVGVREGREGGGWRGIMSPVELTCVNQRYFLPSTVDLLELCGQTHLVTSSALLVADVDGYSGTAENCQVKVVSRHENLFNHLRLQLLDVDSDCRYLRMYIRDVKTSWHSDNICGTGWSSIMYETSDTAVIDVWKVGGYFNRNMKFTLLATSFSNDISSGDFVCDNSESIDDRLRCDGYNNCGDWSDERSCTFLTWPWKVAFIVGGCGLGLVIAVVIVVHVIRRRNRRAAHNALTRAPVATPVKQTEVPGLPSYGSIAAFPPPPPYSAVDSQVNVPPASPPVYQTEEATEATPTGR</sequence>
<dbReference type="InterPro" id="IPR042333">
    <property type="entry name" value="LRAD2/Mig-13-like"/>
</dbReference>
<reference evidence="5 6" key="1">
    <citation type="submission" date="2018-04" db="EMBL/GenBank/DDBJ databases">
        <title>The genome of golden apple snail Pomacea canaliculata provides insight into stress tolerance and invasive adaptation.</title>
        <authorList>
            <person name="Liu C."/>
            <person name="Liu B."/>
            <person name="Ren Y."/>
            <person name="Zhang Y."/>
            <person name="Wang H."/>
            <person name="Li S."/>
            <person name="Jiang F."/>
            <person name="Yin L."/>
            <person name="Zhang G."/>
            <person name="Qian W."/>
            <person name="Fan W."/>
        </authorList>
    </citation>
    <scope>NUCLEOTIDE SEQUENCE [LARGE SCALE GENOMIC DNA]</scope>
    <source>
        <strain evidence="5">SZHN2017</strain>
        <tissue evidence="5">Muscle</tissue>
    </source>
</reference>
<feature type="region of interest" description="Disordered" evidence="3">
    <location>
        <begin position="269"/>
        <end position="297"/>
    </location>
</feature>
<dbReference type="PROSITE" id="PS50068">
    <property type="entry name" value="LDLRA_2"/>
    <property type="match status" value="1"/>
</dbReference>
<evidence type="ECO:0000256" key="3">
    <source>
        <dbReference type="SAM" id="MobiDB-lite"/>
    </source>
</evidence>
<comment type="caution">
    <text evidence="2">Lacks conserved residue(s) required for the propagation of feature annotation.</text>
</comment>
<keyword evidence="1 2" id="KW-1015">Disulfide bond</keyword>
<proteinExistence type="predicted"/>
<keyword evidence="6" id="KW-1185">Reference proteome</keyword>